<proteinExistence type="predicted"/>
<reference evidence="1 2" key="2">
    <citation type="submission" date="2019-04" db="EMBL/GenBank/DDBJ databases">
        <title>The genome sequence of big-headed turtle.</title>
        <authorList>
            <person name="Gong S."/>
        </authorList>
    </citation>
    <scope>NUCLEOTIDE SEQUENCE [LARGE SCALE GENOMIC DNA]</scope>
    <source>
        <strain evidence="1">DO16091913</strain>
        <tissue evidence="1">Muscle</tissue>
    </source>
</reference>
<dbReference type="Proteomes" id="UP000297703">
    <property type="component" value="Unassembled WGS sequence"/>
</dbReference>
<accession>A0A4D9F2Q2</accession>
<comment type="caution">
    <text evidence="1">The sequence shown here is derived from an EMBL/GenBank/DDBJ whole genome shotgun (WGS) entry which is preliminary data.</text>
</comment>
<reference evidence="1 2" key="1">
    <citation type="submission" date="2019-04" db="EMBL/GenBank/DDBJ databases">
        <title>Draft genome of the big-headed turtle Platysternon megacephalum.</title>
        <authorList>
            <person name="Gong S."/>
        </authorList>
    </citation>
    <scope>NUCLEOTIDE SEQUENCE [LARGE SCALE GENOMIC DNA]</scope>
    <source>
        <strain evidence="1">DO16091913</strain>
        <tissue evidence="1">Muscle</tissue>
    </source>
</reference>
<evidence type="ECO:0000313" key="1">
    <source>
        <dbReference type="EMBL" id="TFK12400.1"/>
    </source>
</evidence>
<keyword evidence="2" id="KW-1185">Reference proteome</keyword>
<evidence type="ECO:0000313" key="2">
    <source>
        <dbReference type="Proteomes" id="UP000297703"/>
    </source>
</evidence>
<sequence>MCQMTQRQTNQHKTLAEKAWAISMNHMFELFLGVPRMKSLTYVACLIIREKSLTMLETGPFLSCRTIPLCHFSMIVIVSIYMHRQHGSQLNHILVKSDICL</sequence>
<gene>
    <name evidence="1" type="ORF">DR999_PMT04312</name>
</gene>
<protein>
    <submittedName>
        <fullName evidence="1">Poly(A) RNA polymerase, mitochondrial</fullName>
    </submittedName>
</protein>
<dbReference type="AlphaFoldDB" id="A0A4D9F2Q2"/>
<dbReference type="EMBL" id="QXTE01000023">
    <property type="protein sequence ID" value="TFK12400.1"/>
    <property type="molecule type" value="Genomic_DNA"/>
</dbReference>
<name>A0A4D9F2Q2_9SAUR</name>
<organism evidence="1 2">
    <name type="scientific">Platysternon megacephalum</name>
    <name type="common">big-headed turtle</name>
    <dbReference type="NCBI Taxonomy" id="55544"/>
    <lineage>
        <taxon>Eukaryota</taxon>
        <taxon>Metazoa</taxon>
        <taxon>Chordata</taxon>
        <taxon>Craniata</taxon>
        <taxon>Vertebrata</taxon>
        <taxon>Euteleostomi</taxon>
        <taxon>Archelosauria</taxon>
        <taxon>Testudinata</taxon>
        <taxon>Testudines</taxon>
        <taxon>Cryptodira</taxon>
        <taxon>Durocryptodira</taxon>
        <taxon>Testudinoidea</taxon>
        <taxon>Platysternidae</taxon>
        <taxon>Platysternon</taxon>
    </lineage>
</organism>